<keyword evidence="2" id="KW-0175">Coiled coil</keyword>
<accession>A0A7R6PN14</accession>
<dbReference type="KEGG" id="ajp:AMJAP_2719"/>
<evidence type="ECO:0000313" key="4">
    <source>
        <dbReference type="Proteomes" id="UP000595663"/>
    </source>
</evidence>
<sequence>MGNTSFMNQQQQLEDLETRVAFQEDTLDKMSTEMAQQGVEIERLSRIVKVLHQQLKQVAPDQISAPEEESPPPHY</sequence>
<dbReference type="Pfam" id="PF04102">
    <property type="entry name" value="SlyX"/>
    <property type="match status" value="1"/>
</dbReference>
<dbReference type="PANTHER" id="PTHR36508:SF1">
    <property type="entry name" value="PROTEIN SLYX"/>
    <property type="match status" value="1"/>
</dbReference>
<protein>
    <recommendedName>
        <fullName evidence="1">Protein SlyX homolog</fullName>
    </recommendedName>
</protein>
<feature type="coiled-coil region" evidence="2">
    <location>
        <begin position="6"/>
        <end position="33"/>
    </location>
</feature>
<dbReference type="Proteomes" id="UP000595663">
    <property type="component" value="Chromosome"/>
</dbReference>
<comment type="similarity">
    <text evidence="1">Belongs to the SlyX family.</text>
</comment>
<reference evidence="3 4" key="1">
    <citation type="journal article" date="2008" name="Int. J. Syst. Evol. Microbiol.">
        <title>Amphritea japonica sp. nov. and Amphritea balenae sp. nov., isolated from the sediment adjacent to sperm whale carcasses off Kagoshima, Japan.</title>
        <authorList>
            <person name="Miyazaki M."/>
            <person name="Nogi Y."/>
            <person name="Fujiwara Y."/>
            <person name="Kawato M."/>
            <person name="Nagahama T."/>
            <person name="Kubokawa K."/>
            <person name="Horikoshi K."/>
        </authorList>
    </citation>
    <scope>NUCLEOTIDE SEQUENCE [LARGE SCALE GENOMIC DNA]</scope>
    <source>
        <strain evidence="3 4">ATCC BAA-1530</strain>
    </source>
</reference>
<proteinExistence type="inferred from homology"/>
<dbReference type="HAMAP" id="MF_00715">
    <property type="entry name" value="SlyX"/>
    <property type="match status" value="1"/>
</dbReference>
<evidence type="ECO:0000256" key="1">
    <source>
        <dbReference type="HAMAP-Rule" id="MF_00715"/>
    </source>
</evidence>
<name>A0A7R6PN14_9GAMM</name>
<evidence type="ECO:0000256" key="2">
    <source>
        <dbReference type="SAM" id="Coils"/>
    </source>
</evidence>
<dbReference type="EMBL" id="AP014545">
    <property type="protein sequence ID" value="BBB27305.1"/>
    <property type="molecule type" value="Genomic_DNA"/>
</dbReference>
<keyword evidence="4" id="KW-1185">Reference proteome</keyword>
<dbReference type="InterPro" id="IPR007236">
    <property type="entry name" value="SlyX"/>
</dbReference>
<organism evidence="3 4">
    <name type="scientific">Amphritea japonica ATCC BAA-1530</name>
    <dbReference type="NCBI Taxonomy" id="1278309"/>
    <lineage>
        <taxon>Bacteria</taxon>
        <taxon>Pseudomonadati</taxon>
        <taxon>Pseudomonadota</taxon>
        <taxon>Gammaproteobacteria</taxon>
        <taxon>Oceanospirillales</taxon>
        <taxon>Oceanospirillaceae</taxon>
        <taxon>Amphritea</taxon>
    </lineage>
</organism>
<gene>
    <name evidence="1 3" type="primary">slyX</name>
    <name evidence="3" type="ORF">AMJAP_2719</name>
</gene>
<dbReference type="Gene3D" id="1.20.5.300">
    <property type="match status" value="1"/>
</dbReference>
<evidence type="ECO:0000313" key="3">
    <source>
        <dbReference type="EMBL" id="BBB27305.1"/>
    </source>
</evidence>
<dbReference type="PANTHER" id="PTHR36508">
    <property type="entry name" value="PROTEIN SLYX"/>
    <property type="match status" value="1"/>
</dbReference>
<dbReference type="AlphaFoldDB" id="A0A7R6PN14"/>